<evidence type="ECO:0000313" key="4">
    <source>
        <dbReference type="Proteomes" id="UP001208938"/>
    </source>
</evidence>
<comment type="function">
    <text evidence="1">Catalyzes the oxidation of protoporphyrinogen IX to protoporphyrin IX.</text>
</comment>
<evidence type="ECO:0000256" key="1">
    <source>
        <dbReference type="PIRNR" id="PIRNR004638"/>
    </source>
</evidence>
<protein>
    <recommendedName>
        <fullName evidence="1">Protoporphyrinogen IX oxidase</fullName>
        <ecNumber evidence="1">1.3.99.-</ecNumber>
    </recommendedName>
</protein>
<reference evidence="3 4" key="1">
    <citation type="submission" date="2022-10" db="EMBL/GenBank/DDBJ databases">
        <title>Pararhodobacter sp. nov., isolated from marine algae.</title>
        <authorList>
            <person name="Choi B.J."/>
            <person name="Kim J.M."/>
            <person name="Lee J.K."/>
            <person name="Choi D.G."/>
            <person name="Jeon C.O."/>
        </authorList>
    </citation>
    <scope>NUCLEOTIDE SEQUENCE [LARGE SCALE GENOMIC DNA]</scope>
    <source>
        <strain evidence="3 4">ZQ420</strain>
    </source>
</reference>
<comment type="pathway">
    <text evidence="1">Porphyrin-containing compound metabolism; protoporphyrin-IX biosynthesis; protoporphyrin-IX from protoporphyrinogen-IX: step 1/1.</text>
</comment>
<feature type="transmembrane region" description="Helical" evidence="2">
    <location>
        <begin position="112"/>
        <end position="134"/>
    </location>
</feature>
<dbReference type="Pfam" id="PF03653">
    <property type="entry name" value="UPF0093"/>
    <property type="match status" value="1"/>
</dbReference>
<keyword evidence="4" id="KW-1185">Reference proteome</keyword>
<keyword evidence="1" id="KW-0479">Metal-binding</keyword>
<keyword evidence="2" id="KW-0812">Transmembrane</keyword>
<sequence>MIAALKFVHLAGISCWAAGLIALALLMLVFGTTNDEDDYVEYRLFTHVTYISFVTPAALIAIASGTALCFAAGIFEPWLLLKLAFVAGMVLVHTWLGHLIQRSGEERRSKWFTAPFAGLALVPLICAVIGLALIKPQAATLSDLLPAQLLSVREGAAP</sequence>
<comment type="caution">
    <text evidence="3">The sequence shown here is derived from an EMBL/GenBank/DDBJ whole genome shotgun (WGS) entry which is preliminary data.</text>
</comment>
<comment type="similarity">
    <text evidence="1">Belongs to the HemJ family.</text>
</comment>
<dbReference type="InterPro" id="IPR005265">
    <property type="entry name" value="HemJ-like"/>
</dbReference>
<keyword evidence="1" id="KW-1003">Cell membrane</keyword>
<comment type="cofactor">
    <cofactor evidence="1">
        <name>heme b</name>
        <dbReference type="ChEBI" id="CHEBI:60344"/>
    </cofactor>
    <text evidence="1">Binds 1 heme b (iron(II)-protoporphyrin IX) group per subunit.</text>
</comment>
<feature type="transmembrane region" description="Helical" evidence="2">
    <location>
        <begin position="79"/>
        <end position="100"/>
    </location>
</feature>
<name>A0ABT3H1M3_9RHOB</name>
<evidence type="ECO:0000313" key="3">
    <source>
        <dbReference type="EMBL" id="MCW1933684.1"/>
    </source>
</evidence>
<dbReference type="RefSeq" id="WP_264506564.1">
    <property type="nucleotide sequence ID" value="NZ_JAPDFL010000001.1"/>
</dbReference>
<dbReference type="EC" id="1.3.99.-" evidence="1"/>
<dbReference type="EMBL" id="JAPDFL010000001">
    <property type="protein sequence ID" value="MCW1933684.1"/>
    <property type="molecule type" value="Genomic_DNA"/>
</dbReference>
<evidence type="ECO:0000256" key="2">
    <source>
        <dbReference type="SAM" id="Phobius"/>
    </source>
</evidence>
<comment type="catalytic activity">
    <reaction evidence="1">
        <text>protoporphyrinogen IX + 3 A = protoporphyrin IX + 3 AH2</text>
        <dbReference type="Rhea" id="RHEA:62000"/>
        <dbReference type="ChEBI" id="CHEBI:13193"/>
        <dbReference type="ChEBI" id="CHEBI:17499"/>
        <dbReference type="ChEBI" id="CHEBI:57306"/>
        <dbReference type="ChEBI" id="CHEBI:57307"/>
    </reaction>
</comment>
<proteinExistence type="inferred from homology"/>
<accession>A0ABT3H1M3</accession>
<keyword evidence="1 2" id="KW-0472">Membrane</keyword>
<dbReference type="PIRSF" id="PIRSF004638">
    <property type="entry name" value="UCP004638"/>
    <property type="match status" value="1"/>
</dbReference>
<dbReference type="Proteomes" id="UP001208938">
    <property type="component" value="Unassembled WGS sequence"/>
</dbReference>
<feature type="transmembrane region" description="Helical" evidence="2">
    <location>
        <begin position="7"/>
        <end position="30"/>
    </location>
</feature>
<feature type="transmembrane region" description="Helical" evidence="2">
    <location>
        <begin position="50"/>
        <end position="72"/>
    </location>
</feature>
<keyword evidence="1" id="KW-0349">Heme</keyword>
<gene>
    <name evidence="3" type="ORF">OKW52_15810</name>
</gene>
<organism evidence="3 4">
    <name type="scientific">Pararhodobacter zhoushanensis</name>
    <dbReference type="NCBI Taxonomy" id="2479545"/>
    <lineage>
        <taxon>Bacteria</taxon>
        <taxon>Pseudomonadati</taxon>
        <taxon>Pseudomonadota</taxon>
        <taxon>Alphaproteobacteria</taxon>
        <taxon>Rhodobacterales</taxon>
        <taxon>Paracoccaceae</taxon>
        <taxon>Pararhodobacter</taxon>
    </lineage>
</organism>
<keyword evidence="2" id="KW-1133">Transmembrane helix</keyword>
<keyword evidence="1" id="KW-0408">Iron</keyword>